<sequence>MLQTYDERNRDLKVFINGALVHRDEAGVSPFDSAVQNGDAVWEGLRLYNGRIFRLHQHLDRLYRSAEMLRYEGLPEREEVIEALRQTLVANGMKDGVHVRLTISRGIKYTSGLDPRINTQGCSLFILAEFKPPVYSDQGVRLVTVSQRRPFADVLDQTIHSCNQLTSILAKMQATDAGADDALMLDTRGNLAETNATHLFLVRNGTVITPTTKACPTGITRATLLELCEANDIPSEVRDIPEKEVHEADEVFCTGTMGEVVPVTRIDDTNFHDGQAGPLTSRLAQLYRDLTRTEGDLLV</sequence>
<comment type="pathway">
    <text evidence="3">Amino-acid biosynthesis; L-leucine biosynthesis; L-leucine from 3-methyl-2-oxobutanoate: step 4/4.</text>
</comment>
<dbReference type="RefSeq" id="WP_338688648.1">
    <property type="nucleotide sequence ID" value="NZ_AP024702.1"/>
</dbReference>
<dbReference type="PANTHER" id="PTHR42743">
    <property type="entry name" value="AMINO-ACID AMINOTRANSFERASE"/>
    <property type="match status" value="1"/>
</dbReference>
<evidence type="ECO:0000313" key="10">
    <source>
        <dbReference type="Proteomes" id="UP001374893"/>
    </source>
</evidence>
<name>A0ABN6GZQ6_9BACT</name>
<dbReference type="EMBL" id="AP024702">
    <property type="protein sequence ID" value="BCX46767.1"/>
    <property type="molecule type" value="Genomic_DNA"/>
</dbReference>
<proteinExistence type="inferred from homology"/>
<keyword evidence="9" id="KW-0808">Transferase</keyword>
<dbReference type="SUPFAM" id="SSF56752">
    <property type="entry name" value="D-aminoacid aminotransferase-like PLP-dependent enzymes"/>
    <property type="match status" value="1"/>
</dbReference>
<evidence type="ECO:0000256" key="5">
    <source>
        <dbReference type="ARBA" id="ARBA00013053"/>
    </source>
</evidence>
<accession>A0ABN6GZQ6</accession>
<keyword evidence="9" id="KW-0032">Aminotransferase</keyword>
<evidence type="ECO:0000256" key="2">
    <source>
        <dbReference type="ARBA" id="ARBA00004931"/>
    </source>
</evidence>
<gene>
    <name evidence="9" type="ORF">HAHE_06750</name>
</gene>
<dbReference type="GO" id="GO:0008483">
    <property type="term" value="F:transaminase activity"/>
    <property type="evidence" value="ECO:0007669"/>
    <property type="project" value="UniProtKB-KW"/>
</dbReference>
<dbReference type="InterPro" id="IPR001544">
    <property type="entry name" value="Aminotrans_IV"/>
</dbReference>
<organism evidence="9 10">
    <name type="scientific">Haloferula helveola</name>
    <dbReference type="NCBI Taxonomy" id="490095"/>
    <lineage>
        <taxon>Bacteria</taxon>
        <taxon>Pseudomonadati</taxon>
        <taxon>Verrucomicrobiota</taxon>
        <taxon>Verrucomicrobiia</taxon>
        <taxon>Verrucomicrobiales</taxon>
        <taxon>Verrucomicrobiaceae</taxon>
        <taxon>Haloferula</taxon>
    </lineage>
</organism>
<dbReference type="Proteomes" id="UP001374893">
    <property type="component" value="Chromosome"/>
</dbReference>
<comment type="catalytic activity">
    <reaction evidence="6">
        <text>L-valine + 2-oxoglutarate = 3-methyl-2-oxobutanoate + L-glutamate</text>
        <dbReference type="Rhea" id="RHEA:24813"/>
        <dbReference type="ChEBI" id="CHEBI:11851"/>
        <dbReference type="ChEBI" id="CHEBI:16810"/>
        <dbReference type="ChEBI" id="CHEBI:29985"/>
        <dbReference type="ChEBI" id="CHEBI:57762"/>
        <dbReference type="EC" id="2.6.1.42"/>
    </reaction>
</comment>
<dbReference type="Pfam" id="PF01063">
    <property type="entry name" value="Aminotran_4"/>
    <property type="match status" value="1"/>
</dbReference>
<comment type="similarity">
    <text evidence="4">Belongs to the class-IV pyridoxal-phosphate-dependent aminotransferase family.</text>
</comment>
<dbReference type="InterPro" id="IPR036038">
    <property type="entry name" value="Aminotransferase-like"/>
</dbReference>
<dbReference type="PANTHER" id="PTHR42743:SF11">
    <property type="entry name" value="AMINODEOXYCHORISMATE LYASE"/>
    <property type="match status" value="1"/>
</dbReference>
<evidence type="ECO:0000256" key="8">
    <source>
        <dbReference type="ARBA" id="ARBA00049229"/>
    </source>
</evidence>
<protein>
    <recommendedName>
        <fullName evidence="5">branched-chain-amino-acid transaminase</fullName>
        <ecNumber evidence="5">2.6.1.42</ecNumber>
    </recommendedName>
</protein>
<dbReference type="Gene3D" id="3.20.10.10">
    <property type="entry name" value="D-amino Acid Aminotransferase, subunit A, domain 2"/>
    <property type="match status" value="1"/>
</dbReference>
<evidence type="ECO:0000256" key="7">
    <source>
        <dbReference type="ARBA" id="ARBA00048798"/>
    </source>
</evidence>
<reference evidence="9 10" key="1">
    <citation type="submission" date="2021-06" db="EMBL/GenBank/DDBJ databases">
        <title>Complete genome of Haloferula helveola possessing various polysaccharide degrading enzymes.</title>
        <authorList>
            <person name="Takami H."/>
            <person name="Huang C."/>
            <person name="Hamasaki K."/>
        </authorList>
    </citation>
    <scope>NUCLEOTIDE SEQUENCE [LARGE SCALE GENOMIC DNA]</scope>
    <source>
        <strain evidence="9 10">CN-1</strain>
    </source>
</reference>
<evidence type="ECO:0000313" key="9">
    <source>
        <dbReference type="EMBL" id="BCX46767.1"/>
    </source>
</evidence>
<evidence type="ECO:0000256" key="4">
    <source>
        <dbReference type="ARBA" id="ARBA00009320"/>
    </source>
</evidence>
<dbReference type="InterPro" id="IPR043131">
    <property type="entry name" value="BCAT-like_N"/>
</dbReference>
<evidence type="ECO:0000256" key="6">
    <source>
        <dbReference type="ARBA" id="ARBA00048212"/>
    </source>
</evidence>
<comment type="pathway">
    <text evidence="2">Amino-acid biosynthesis; L-valine biosynthesis; L-valine from pyruvate: step 4/4.</text>
</comment>
<comment type="catalytic activity">
    <reaction evidence="7">
        <text>L-isoleucine + 2-oxoglutarate = (S)-3-methyl-2-oxopentanoate + L-glutamate</text>
        <dbReference type="Rhea" id="RHEA:24801"/>
        <dbReference type="ChEBI" id="CHEBI:16810"/>
        <dbReference type="ChEBI" id="CHEBI:29985"/>
        <dbReference type="ChEBI" id="CHEBI:35146"/>
        <dbReference type="ChEBI" id="CHEBI:58045"/>
        <dbReference type="EC" id="2.6.1.42"/>
    </reaction>
</comment>
<dbReference type="InterPro" id="IPR050571">
    <property type="entry name" value="Class-IV_PLP-Dep_Aminotrnsfr"/>
</dbReference>
<dbReference type="InterPro" id="IPR043132">
    <property type="entry name" value="BCAT-like_C"/>
</dbReference>
<dbReference type="EC" id="2.6.1.42" evidence="5"/>
<evidence type="ECO:0000256" key="1">
    <source>
        <dbReference type="ARBA" id="ARBA00004824"/>
    </source>
</evidence>
<comment type="pathway">
    <text evidence="1">Amino-acid biosynthesis; L-isoleucine biosynthesis; L-isoleucine from 2-oxobutanoate: step 4/4.</text>
</comment>
<evidence type="ECO:0000256" key="3">
    <source>
        <dbReference type="ARBA" id="ARBA00005072"/>
    </source>
</evidence>
<dbReference type="Gene3D" id="3.30.470.10">
    <property type="match status" value="1"/>
</dbReference>
<comment type="catalytic activity">
    <reaction evidence="8">
        <text>L-leucine + 2-oxoglutarate = 4-methyl-2-oxopentanoate + L-glutamate</text>
        <dbReference type="Rhea" id="RHEA:18321"/>
        <dbReference type="ChEBI" id="CHEBI:16810"/>
        <dbReference type="ChEBI" id="CHEBI:17865"/>
        <dbReference type="ChEBI" id="CHEBI:29985"/>
        <dbReference type="ChEBI" id="CHEBI:57427"/>
        <dbReference type="EC" id="2.6.1.42"/>
    </reaction>
</comment>
<keyword evidence="10" id="KW-1185">Reference proteome</keyword>